<keyword evidence="3 5" id="KW-1133">Transmembrane helix</keyword>
<evidence type="ECO:0000256" key="1">
    <source>
        <dbReference type="ARBA" id="ARBA00004141"/>
    </source>
</evidence>
<dbReference type="EMBL" id="CAADRA010000142">
    <property type="protein sequence ID" value="VFT78838.1"/>
    <property type="molecule type" value="Genomic_DNA"/>
</dbReference>
<evidence type="ECO:0000313" key="7">
    <source>
        <dbReference type="EMBL" id="VFT78838.1"/>
    </source>
</evidence>
<reference evidence="7 8" key="1">
    <citation type="submission" date="2019-03" db="EMBL/GenBank/DDBJ databases">
        <authorList>
            <person name="Gaulin E."/>
            <person name="Dumas B."/>
        </authorList>
    </citation>
    <scope>NUCLEOTIDE SEQUENCE [LARGE SCALE GENOMIC DNA]</scope>
    <source>
        <strain evidence="7">CBS 568.67</strain>
    </source>
</reference>
<keyword evidence="4 5" id="KW-0472">Membrane</keyword>
<keyword evidence="2 5" id="KW-0812">Transmembrane</keyword>
<reference evidence="6" key="2">
    <citation type="submission" date="2019-06" db="EMBL/GenBank/DDBJ databases">
        <title>Genomics analysis of Aphanomyces spp. identifies a new class of oomycete effector associated with host adaptation.</title>
        <authorList>
            <person name="Gaulin E."/>
        </authorList>
    </citation>
    <scope>NUCLEOTIDE SEQUENCE</scope>
    <source>
        <strain evidence="6">CBS 578.67</strain>
    </source>
</reference>
<gene>
    <name evidence="7" type="primary">Aste57867_1625</name>
    <name evidence="6" type="ORF">As57867_001623</name>
    <name evidence="7" type="ORF">ASTE57867_1625</name>
</gene>
<dbReference type="Pfam" id="PF00335">
    <property type="entry name" value="Tetraspanin"/>
    <property type="match status" value="1"/>
</dbReference>
<feature type="transmembrane region" description="Helical" evidence="5">
    <location>
        <begin position="12"/>
        <end position="33"/>
    </location>
</feature>
<sequence length="309" mass="31580">MAFHAIVSKAILLVLNVVFVGMGGAFIFAGIVVRGSPWSDILSANVASTVGLIGTLAIVAGAVFCAIACAGVCGALCRNKCLLVTYAIFVFLAMALFVTAAVLAFESMSIAASWTDAAFPATTSETDVATGFDQAYCYAEAGRLCTSASAHDALAVFLPDVAATISTLAFDAGVDMNATAGVAGFCHKASMSDELARLLPSEYTKACDACVAAGSVYTKYSAIFQWANAQCPLTVQSSTFCGHLLLTNQQVSGGSDPYATCRPVVLALWKSTSKSLAIASVVLAIVALILVAVSCQVGGALSATPFSKA</sequence>
<dbReference type="InterPro" id="IPR018499">
    <property type="entry name" value="Tetraspanin/Peripherin"/>
</dbReference>
<dbReference type="AlphaFoldDB" id="A0A485K5R2"/>
<protein>
    <submittedName>
        <fullName evidence="7">Aste57867_1625 protein</fullName>
    </submittedName>
</protein>
<evidence type="ECO:0000256" key="2">
    <source>
        <dbReference type="ARBA" id="ARBA00022692"/>
    </source>
</evidence>
<comment type="subcellular location">
    <subcellularLocation>
        <location evidence="1">Membrane</location>
        <topology evidence="1">Multi-pass membrane protein</topology>
    </subcellularLocation>
</comment>
<feature type="transmembrane region" description="Helical" evidence="5">
    <location>
        <begin position="276"/>
        <end position="301"/>
    </location>
</feature>
<evidence type="ECO:0000256" key="5">
    <source>
        <dbReference type="SAM" id="Phobius"/>
    </source>
</evidence>
<evidence type="ECO:0000313" key="6">
    <source>
        <dbReference type="EMBL" id="KAF0718523.1"/>
    </source>
</evidence>
<evidence type="ECO:0000256" key="4">
    <source>
        <dbReference type="ARBA" id="ARBA00023136"/>
    </source>
</evidence>
<evidence type="ECO:0000313" key="8">
    <source>
        <dbReference type="Proteomes" id="UP000332933"/>
    </source>
</evidence>
<feature type="transmembrane region" description="Helical" evidence="5">
    <location>
        <begin position="83"/>
        <end position="105"/>
    </location>
</feature>
<dbReference type="OrthoDB" id="71600at2759"/>
<dbReference type="GO" id="GO:0016020">
    <property type="term" value="C:membrane"/>
    <property type="evidence" value="ECO:0007669"/>
    <property type="project" value="UniProtKB-SubCell"/>
</dbReference>
<accession>A0A485K5R2</accession>
<keyword evidence="8" id="KW-1185">Reference proteome</keyword>
<dbReference type="Proteomes" id="UP000332933">
    <property type="component" value="Unassembled WGS sequence"/>
</dbReference>
<feature type="transmembrane region" description="Helical" evidence="5">
    <location>
        <begin position="53"/>
        <end position="76"/>
    </location>
</feature>
<name>A0A485K5R2_9STRA</name>
<proteinExistence type="predicted"/>
<organism evidence="7 8">
    <name type="scientific">Aphanomyces stellatus</name>
    <dbReference type="NCBI Taxonomy" id="120398"/>
    <lineage>
        <taxon>Eukaryota</taxon>
        <taxon>Sar</taxon>
        <taxon>Stramenopiles</taxon>
        <taxon>Oomycota</taxon>
        <taxon>Saprolegniomycetes</taxon>
        <taxon>Saprolegniales</taxon>
        <taxon>Verrucalvaceae</taxon>
        <taxon>Aphanomyces</taxon>
    </lineage>
</organism>
<dbReference type="PRINTS" id="PR00259">
    <property type="entry name" value="TMFOUR"/>
</dbReference>
<evidence type="ECO:0000256" key="3">
    <source>
        <dbReference type="ARBA" id="ARBA00022989"/>
    </source>
</evidence>
<dbReference type="EMBL" id="VJMH01000142">
    <property type="protein sequence ID" value="KAF0718523.1"/>
    <property type="molecule type" value="Genomic_DNA"/>
</dbReference>